<keyword evidence="8" id="KW-1185">Reference proteome</keyword>
<dbReference type="PANTHER" id="PTHR30047:SF7">
    <property type="entry name" value="HIGH-AFFINITY CHOLINE TRANSPORT PROTEIN"/>
    <property type="match status" value="1"/>
</dbReference>
<evidence type="ECO:0000313" key="7">
    <source>
        <dbReference type="EMBL" id="CAB4000015.1"/>
    </source>
</evidence>
<keyword evidence="4" id="KW-0812">Transmembrane</keyword>
<keyword evidence="2" id="KW-0813">Transport</keyword>
<proteinExistence type="predicted"/>
<keyword evidence="6" id="KW-0472">Membrane</keyword>
<evidence type="ECO:0000256" key="4">
    <source>
        <dbReference type="ARBA" id="ARBA00022692"/>
    </source>
</evidence>
<evidence type="ECO:0000256" key="3">
    <source>
        <dbReference type="ARBA" id="ARBA00022475"/>
    </source>
</evidence>
<dbReference type="AlphaFoldDB" id="A0A7D9I603"/>
<protein>
    <submittedName>
        <fullName evidence="7">Glycine betaine transporter -like</fullName>
    </submittedName>
</protein>
<dbReference type="Pfam" id="PF02028">
    <property type="entry name" value="BCCT"/>
    <property type="match status" value="1"/>
</dbReference>
<dbReference type="InterPro" id="IPR000060">
    <property type="entry name" value="BCCT_transptr"/>
</dbReference>
<evidence type="ECO:0000256" key="5">
    <source>
        <dbReference type="ARBA" id="ARBA00022989"/>
    </source>
</evidence>
<sequence>MSGNSNRDERLHTFKLNIGPIRLNFNPVVTLLAAALIWAFVGICMGFPDESNEAMSKAKIWITETFTWFYIGSVNVWFIFIVVVYFSKYGKLKLGRDDDEPEFSDATYFTMLFAAGIGVGFFYFGVAEPVYHYEPGTNGNRYWGRLVQL</sequence>
<dbReference type="PANTHER" id="PTHR30047">
    <property type="entry name" value="HIGH-AFFINITY CHOLINE TRANSPORT PROTEIN-RELATED"/>
    <property type="match status" value="1"/>
</dbReference>
<name>A0A7D9I603_PARCT</name>
<dbReference type="GO" id="GO:0005886">
    <property type="term" value="C:plasma membrane"/>
    <property type="evidence" value="ECO:0007669"/>
    <property type="project" value="UniProtKB-SubCell"/>
</dbReference>
<dbReference type="OrthoDB" id="5959857at2759"/>
<dbReference type="EMBL" id="CACRXK020003732">
    <property type="protein sequence ID" value="CAB4000015.1"/>
    <property type="molecule type" value="Genomic_DNA"/>
</dbReference>
<keyword evidence="5" id="KW-1133">Transmembrane helix</keyword>
<comment type="caution">
    <text evidence="7">The sequence shown here is derived from an EMBL/GenBank/DDBJ whole genome shotgun (WGS) entry which is preliminary data.</text>
</comment>
<reference evidence="7" key="1">
    <citation type="submission" date="2020-04" db="EMBL/GenBank/DDBJ databases">
        <authorList>
            <person name="Alioto T."/>
            <person name="Alioto T."/>
            <person name="Gomez Garrido J."/>
        </authorList>
    </citation>
    <scope>NUCLEOTIDE SEQUENCE</scope>
    <source>
        <strain evidence="7">A484AB</strain>
    </source>
</reference>
<gene>
    <name evidence="7" type="ORF">PACLA_8A011030</name>
</gene>
<evidence type="ECO:0000256" key="1">
    <source>
        <dbReference type="ARBA" id="ARBA00004651"/>
    </source>
</evidence>
<evidence type="ECO:0000313" key="8">
    <source>
        <dbReference type="Proteomes" id="UP001152795"/>
    </source>
</evidence>
<evidence type="ECO:0000256" key="2">
    <source>
        <dbReference type="ARBA" id="ARBA00022448"/>
    </source>
</evidence>
<comment type="subcellular location">
    <subcellularLocation>
        <location evidence="1">Cell membrane</location>
        <topology evidence="1">Multi-pass membrane protein</topology>
    </subcellularLocation>
</comment>
<evidence type="ECO:0000256" key="6">
    <source>
        <dbReference type="ARBA" id="ARBA00023136"/>
    </source>
</evidence>
<organism evidence="7 8">
    <name type="scientific">Paramuricea clavata</name>
    <name type="common">Red gorgonian</name>
    <name type="synonym">Violescent sea-whip</name>
    <dbReference type="NCBI Taxonomy" id="317549"/>
    <lineage>
        <taxon>Eukaryota</taxon>
        <taxon>Metazoa</taxon>
        <taxon>Cnidaria</taxon>
        <taxon>Anthozoa</taxon>
        <taxon>Octocorallia</taxon>
        <taxon>Malacalcyonacea</taxon>
        <taxon>Plexauridae</taxon>
        <taxon>Paramuricea</taxon>
    </lineage>
</organism>
<dbReference type="GO" id="GO:0022857">
    <property type="term" value="F:transmembrane transporter activity"/>
    <property type="evidence" value="ECO:0007669"/>
    <property type="project" value="InterPro"/>
</dbReference>
<dbReference type="Proteomes" id="UP001152795">
    <property type="component" value="Unassembled WGS sequence"/>
</dbReference>
<keyword evidence="3" id="KW-1003">Cell membrane</keyword>
<accession>A0A7D9I603</accession>